<dbReference type="EMBL" id="CABVGZ010000047">
    <property type="protein sequence ID" value="VVN13789.1"/>
    <property type="molecule type" value="Genomic_DNA"/>
</dbReference>
<reference evidence="2 3" key="1">
    <citation type="submission" date="2019-09" db="EMBL/GenBank/DDBJ databases">
        <authorList>
            <person name="Chandra G."/>
            <person name="Truman W A."/>
        </authorList>
    </citation>
    <scope>NUCLEOTIDE SEQUENCE [LARGE SCALE GENOMIC DNA]</scope>
    <source>
        <strain evidence="2">PS624</strain>
    </source>
</reference>
<feature type="region of interest" description="Disordered" evidence="1">
    <location>
        <begin position="459"/>
        <end position="504"/>
    </location>
</feature>
<evidence type="ECO:0000313" key="2">
    <source>
        <dbReference type="EMBL" id="VVN13789.1"/>
    </source>
</evidence>
<feature type="compositionally biased region" description="Polar residues" evidence="1">
    <location>
        <begin position="459"/>
        <end position="471"/>
    </location>
</feature>
<feature type="region of interest" description="Disordered" evidence="1">
    <location>
        <begin position="1"/>
        <end position="48"/>
    </location>
</feature>
<evidence type="ECO:0000256" key="1">
    <source>
        <dbReference type="SAM" id="MobiDB-lite"/>
    </source>
</evidence>
<accession>A0A5E6VKW7</accession>
<sequence>MRQKPGPRPKSPTTSPPQPATRHPADSPILARPESVPGQSSVDLPSASKRLRLDEPDTSRQQAASIAVSVLPTTSAQSRSFSMTSLEDFAHPYFGDLPASNASGVRHYLGRDWVDVQLPDIEGRRHVCVRYDAEVKAYRVISFRRTAPGPPIYRTTQDNLWSLDRHLTFLNADDHAISATPNADGYYPFHAAGSNSDTAVLGYAFRDSEQRWIAIDPARAKADAPLAQWSDQDIRQLYIVEDSQVSAFRTAAQQSGKAPEWAQRAQNVEDHTFVADSLKWSHPQLDSAQRAQLLRSYNLSKAQLSRLRKESSDGQMPEWAQQHKRLTLDAGNEQRFKLIAEELENYLHDLRTQGLDFNHQWPATRYSDVFLADYAAHLGYLRTRHNMLYRTDIPALFRGETRLPFELARDGRMMYRKGNPTGTTNKRALSATFGLHDATAYAATRGGFYHELHYNTQANRFPGVNPQSSKGRTGESSDSADSSVSDGKRTGDEADSDNSFVFDDTTGYASTRRQQTTTFVYAIDTRGLEVVPGAENKAFNPGQSKFLFDAMEGHISTPTRGISAERLWLVRSDLNKAARVKDVLEQAGDRAATIEQATWAGTDSRAAGYFGANAYDRLIDEIAGSGGVILDLPKGAKTFADHVVWPVAEHDRA</sequence>
<name>A0A5E6VKW7_PSEFL</name>
<dbReference type="Proteomes" id="UP000326241">
    <property type="component" value="Unassembled WGS sequence"/>
</dbReference>
<gene>
    <name evidence="2" type="ORF">PS624_03971</name>
</gene>
<organism evidence="2 3">
    <name type="scientific">Pseudomonas fluorescens</name>
    <dbReference type="NCBI Taxonomy" id="294"/>
    <lineage>
        <taxon>Bacteria</taxon>
        <taxon>Pseudomonadati</taxon>
        <taxon>Pseudomonadota</taxon>
        <taxon>Gammaproteobacteria</taxon>
        <taxon>Pseudomonadales</taxon>
        <taxon>Pseudomonadaceae</taxon>
        <taxon>Pseudomonas</taxon>
    </lineage>
</organism>
<feature type="compositionally biased region" description="Low complexity" evidence="1">
    <location>
        <begin position="476"/>
        <end position="485"/>
    </location>
</feature>
<feature type="compositionally biased region" description="Pro residues" evidence="1">
    <location>
        <begin position="8"/>
        <end position="19"/>
    </location>
</feature>
<proteinExistence type="predicted"/>
<protein>
    <submittedName>
        <fullName evidence="2">Uncharacterized protein</fullName>
    </submittedName>
</protein>
<dbReference type="AlphaFoldDB" id="A0A5E6VKW7"/>
<evidence type="ECO:0000313" key="3">
    <source>
        <dbReference type="Proteomes" id="UP000326241"/>
    </source>
</evidence>
<dbReference type="RefSeq" id="WP_150775739.1">
    <property type="nucleotide sequence ID" value="NZ_CABVGZ010000047.1"/>
</dbReference>